<evidence type="ECO:0000313" key="2">
    <source>
        <dbReference type="EnsemblPlants" id="PGSC0003DMT400013434"/>
    </source>
</evidence>
<evidence type="ECO:0000256" key="1">
    <source>
        <dbReference type="SAM" id="Phobius"/>
    </source>
</evidence>
<dbReference type="PaxDb" id="4113-PGSC0003DMT400013434"/>
<dbReference type="EnsemblPlants" id="PGSC0003DMT400013434">
    <property type="protein sequence ID" value="PGSC0003DMT400013434"/>
    <property type="gene ID" value="PGSC0003DMG400005243"/>
</dbReference>
<dbReference type="HOGENOM" id="CLU_2692559_0_0_1"/>
<keyword evidence="1" id="KW-0472">Membrane</keyword>
<evidence type="ECO:0000313" key="3">
    <source>
        <dbReference type="Proteomes" id="UP000011115"/>
    </source>
</evidence>
<feature type="transmembrane region" description="Helical" evidence="1">
    <location>
        <begin position="12"/>
        <end position="33"/>
    </location>
</feature>
<keyword evidence="1" id="KW-0812">Transmembrane</keyword>
<keyword evidence="1" id="KW-1133">Transmembrane helix</keyword>
<reference evidence="3" key="1">
    <citation type="journal article" date="2011" name="Nature">
        <title>Genome sequence and analysis of the tuber crop potato.</title>
        <authorList>
            <consortium name="The Potato Genome Sequencing Consortium"/>
        </authorList>
    </citation>
    <scope>NUCLEOTIDE SEQUENCE [LARGE SCALE GENOMIC DNA]</scope>
    <source>
        <strain evidence="3">cv. DM1-3 516 R44</strain>
    </source>
</reference>
<protein>
    <submittedName>
        <fullName evidence="2">Uncharacterized protein</fullName>
    </submittedName>
</protein>
<proteinExistence type="predicted"/>
<reference evidence="2" key="2">
    <citation type="submission" date="2015-06" db="UniProtKB">
        <authorList>
            <consortium name="EnsemblPlants"/>
        </authorList>
    </citation>
    <scope>IDENTIFICATION</scope>
    <source>
        <strain evidence="2">DM1-3 516 R44</strain>
    </source>
</reference>
<dbReference type="Proteomes" id="UP000011115">
    <property type="component" value="Unassembled WGS sequence"/>
</dbReference>
<name>M1A2U4_SOLTU</name>
<dbReference type="InParanoid" id="M1A2U4"/>
<organism evidence="2 3">
    <name type="scientific">Solanum tuberosum</name>
    <name type="common">Potato</name>
    <dbReference type="NCBI Taxonomy" id="4113"/>
    <lineage>
        <taxon>Eukaryota</taxon>
        <taxon>Viridiplantae</taxon>
        <taxon>Streptophyta</taxon>
        <taxon>Embryophyta</taxon>
        <taxon>Tracheophyta</taxon>
        <taxon>Spermatophyta</taxon>
        <taxon>Magnoliopsida</taxon>
        <taxon>eudicotyledons</taxon>
        <taxon>Gunneridae</taxon>
        <taxon>Pentapetalae</taxon>
        <taxon>asterids</taxon>
        <taxon>lamiids</taxon>
        <taxon>Solanales</taxon>
        <taxon>Solanaceae</taxon>
        <taxon>Solanoideae</taxon>
        <taxon>Solaneae</taxon>
        <taxon>Solanum</taxon>
    </lineage>
</organism>
<dbReference type="Gramene" id="PGSC0003DMT400013434">
    <property type="protein sequence ID" value="PGSC0003DMT400013434"/>
    <property type="gene ID" value="PGSC0003DMG400005243"/>
</dbReference>
<keyword evidence="3" id="KW-1185">Reference proteome</keyword>
<dbReference type="AlphaFoldDB" id="M1A2U4"/>
<sequence>MVTMHNDPNWFLPVYIFYVCGICLSPHGLYLCISKGAMESPKFLLHRVGQLRKSKNRPLMLVYRCLELIQDCMH</sequence>
<accession>M1A2U4</accession>